<proteinExistence type="predicted"/>
<feature type="domain" description="MH2" evidence="2">
    <location>
        <begin position="157"/>
        <end position="351"/>
    </location>
</feature>
<dbReference type="Pfam" id="PF03166">
    <property type="entry name" value="MH2"/>
    <property type="match status" value="1"/>
</dbReference>
<sequence>MSLECSRRCMKGDRWGGEGVRERTGGDRCKFWRLKQYWHAEKLDVMIDDHLVQVIKCQKVARGVIARRQFQIMLQRHRTEEKMMETFLWPLEDASHFISNALDELIKQDKVKQREDQKDALYMDLQNAAAFRAKATVENGVDHSPDGKQDPKPQYRKRAPPPIKARNRFSGQVAALAGKVTPNDIVTHDSEIEDTGVWRPQKCRRDQQTAKVRDHIGKGIQLDVDQEGNVWVTRLSRNDVIVKGCFEPHKHCISKEVIQNMGHLTLNSPMKVFDLLEFKSQLAKEKAKGEEHMDHRKLAKLSVVSISFVKDTIKDTDTPCWILVVILPALRLESLRPKDQQDVEKLLMAYQPAAEKKHNKMGRTTSRRWAKDHQRSSDHNGKSDGRAARLKDQNMAKNLGLEVRYSWDDRNGDDNRSIESEQSSIAGKGSGLKTLSRRNQATFRLRNFDPADLDEELSLANEAVQAKKKKKWARQGHEKREIRAVFFQTISDRELLKHFRKLFLWICMCKLKGFDARETRRPAPPPYSM</sequence>
<dbReference type="EMBL" id="MRZV01000813">
    <property type="protein sequence ID" value="PIK43941.1"/>
    <property type="molecule type" value="Genomic_DNA"/>
</dbReference>
<feature type="region of interest" description="Disordered" evidence="1">
    <location>
        <begin position="354"/>
        <end position="393"/>
    </location>
</feature>
<protein>
    <submittedName>
        <fullName evidence="3">Putative myosin-IIIa isoform X2</fullName>
    </submittedName>
</protein>
<evidence type="ECO:0000259" key="2">
    <source>
        <dbReference type="PROSITE" id="PS51076"/>
    </source>
</evidence>
<evidence type="ECO:0000313" key="4">
    <source>
        <dbReference type="Proteomes" id="UP000230750"/>
    </source>
</evidence>
<comment type="caution">
    <text evidence="3">The sequence shown here is derived from an EMBL/GenBank/DDBJ whole genome shotgun (WGS) entry which is preliminary data.</text>
</comment>
<feature type="compositionally biased region" description="Basic residues" evidence="1">
    <location>
        <begin position="357"/>
        <end position="368"/>
    </location>
</feature>
<dbReference type="SMART" id="SM00524">
    <property type="entry name" value="DWB"/>
    <property type="match status" value="1"/>
</dbReference>
<dbReference type="OrthoDB" id="5973987at2759"/>
<gene>
    <name evidence="3" type="ORF">BSL78_19206</name>
</gene>
<feature type="compositionally biased region" description="Basic and acidic residues" evidence="1">
    <location>
        <begin position="140"/>
        <end position="153"/>
    </location>
</feature>
<name>A0A2G8K7F2_STIJA</name>
<dbReference type="InterPro" id="IPR017855">
    <property type="entry name" value="SMAD-like_dom_sf"/>
</dbReference>
<evidence type="ECO:0000256" key="1">
    <source>
        <dbReference type="SAM" id="MobiDB-lite"/>
    </source>
</evidence>
<dbReference type="InterPro" id="IPR001132">
    <property type="entry name" value="SMAD_dom_Dwarfin-type"/>
</dbReference>
<dbReference type="PROSITE" id="PS51076">
    <property type="entry name" value="MH2"/>
    <property type="match status" value="1"/>
</dbReference>
<dbReference type="SUPFAM" id="SSF49879">
    <property type="entry name" value="SMAD/FHA domain"/>
    <property type="match status" value="1"/>
</dbReference>
<dbReference type="PANTHER" id="PTHR22742:SF2">
    <property type="entry name" value="EXPANSION, ISOFORM A-RELATED"/>
    <property type="match status" value="1"/>
</dbReference>
<keyword evidence="4" id="KW-1185">Reference proteome</keyword>
<dbReference type="GO" id="GO:0006355">
    <property type="term" value="P:regulation of DNA-templated transcription"/>
    <property type="evidence" value="ECO:0007669"/>
    <property type="project" value="InterPro"/>
</dbReference>
<feature type="region of interest" description="Disordered" evidence="1">
    <location>
        <begin position="136"/>
        <end position="164"/>
    </location>
</feature>
<dbReference type="PANTHER" id="PTHR22742">
    <property type="entry name" value="EXPANSION, ISOFORM A-RELATED"/>
    <property type="match status" value="1"/>
</dbReference>
<organism evidence="3 4">
    <name type="scientific">Stichopus japonicus</name>
    <name type="common">Sea cucumber</name>
    <dbReference type="NCBI Taxonomy" id="307972"/>
    <lineage>
        <taxon>Eukaryota</taxon>
        <taxon>Metazoa</taxon>
        <taxon>Echinodermata</taxon>
        <taxon>Eleutherozoa</taxon>
        <taxon>Echinozoa</taxon>
        <taxon>Holothuroidea</taxon>
        <taxon>Aspidochirotacea</taxon>
        <taxon>Aspidochirotida</taxon>
        <taxon>Stichopodidae</taxon>
        <taxon>Apostichopus</taxon>
    </lineage>
</organism>
<dbReference type="PROSITE" id="PS50096">
    <property type="entry name" value="IQ"/>
    <property type="match status" value="1"/>
</dbReference>
<feature type="compositionally biased region" description="Basic and acidic residues" evidence="1">
    <location>
        <begin position="369"/>
        <end position="393"/>
    </location>
</feature>
<feature type="region of interest" description="Disordered" evidence="1">
    <location>
        <begin position="412"/>
        <end position="433"/>
    </location>
</feature>
<dbReference type="AlphaFoldDB" id="A0A2G8K7F2"/>
<dbReference type="InterPro" id="IPR008984">
    <property type="entry name" value="SMAD_FHA_dom_sf"/>
</dbReference>
<dbReference type="Proteomes" id="UP000230750">
    <property type="component" value="Unassembled WGS sequence"/>
</dbReference>
<reference evidence="3 4" key="1">
    <citation type="journal article" date="2017" name="PLoS Biol.">
        <title>The sea cucumber genome provides insights into morphological evolution and visceral regeneration.</title>
        <authorList>
            <person name="Zhang X."/>
            <person name="Sun L."/>
            <person name="Yuan J."/>
            <person name="Sun Y."/>
            <person name="Gao Y."/>
            <person name="Zhang L."/>
            <person name="Li S."/>
            <person name="Dai H."/>
            <person name="Hamel J.F."/>
            <person name="Liu C."/>
            <person name="Yu Y."/>
            <person name="Liu S."/>
            <person name="Lin W."/>
            <person name="Guo K."/>
            <person name="Jin S."/>
            <person name="Xu P."/>
            <person name="Storey K.B."/>
            <person name="Huan P."/>
            <person name="Zhang T."/>
            <person name="Zhou Y."/>
            <person name="Zhang J."/>
            <person name="Lin C."/>
            <person name="Li X."/>
            <person name="Xing L."/>
            <person name="Huo D."/>
            <person name="Sun M."/>
            <person name="Wang L."/>
            <person name="Mercier A."/>
            <person name="Li F."/>
            <person name="Yang H."/>
            <person name="Xiang J."/>
        </authorList>
    </citation>
    <scope>NUCLEOTIDE SEQUENCE [LARGE SCALE GENOMIC DNA]</scope>
    <source>
        <strain evidence="3">Shaxun</strain>
        <tissue evidence="3">Muscle</tissue>
    </source>
</reference>
<accession>A0A2G8K7F2</accession>
<evidence type="ECO:0000313" key="3">
    <source>
        <dbReference type="EMBL" id="PIK43941.1"/>
    </source>
</evidence>
<dbReference type="Gene3D" id="2.60.200.10">
    <property type="match status" value="1"/>
</dbReference>